<dbReference type="Pfam" id="PF10601">
    <property type="entry name" value="zf-LITAF-like"/>
    <property type="match status" value="1"/>
</dbReference>
<organism evidence="2 3">
    <name type="scientific">Meloidogyne incognita</name>
    <name type="common">Southern root-knot nematode worm</name>
    <name type="synonym">Oxyuris incognita</name>
    <dbReference type="NCBI Taxonomy" id="6306"/>
    <lineage>
        <taxon>Eukaryota</taxon>
        <taxon>Metazoa</taxon>
        <taxon>Ecdysozoa</taxon>
        <taxon>Nematoda</taxon>
        <taxon>Chromadorea</taxon>
        <taxon>Rhabditida</taxon>
        <taxon>Tylenchina</taxon>
        <taxon>Tylenchomorpha</taxon>
        <taxon>Tylenchoidea</taxon>
        <taxon>Meloidogynidae</taxon>
        <taxon>Meloidogyninae</taxon>
        <taxon>Meloidogyne</taxon>
        <taxon>Meloidogyne incognita group</taxon>
    </lineage>
</organism>
<dbReference type="InterPro" id="IPR006629">
    <property type="entry name" value="LITAF"/>
</dbReference>
<evidence type="ECO:0000313" key="2">
    <source>
        <dbReference type="Proteomes" id="UP000887563"/>
    </source>
</evidence>
<accession>A0A914LHQ5</accession>
<feature type="domain" description="LITAF" evidence="1">
    <location>
        <begin position="40"/>
        <end position="80"/>
    </location>
</feature>
<evidence type="ECO:0000259" key="1">
    <source>
        <dbReference type="Pfam" id="PF10601"/>
    </source>
</evidence>
<reference evidence="3" key="1">
    <citation type="submission" date="2022-11" db="UniProtKB">
        <authorList>
            <consortium name="WormBaseParasite"/>
        </authorList>
    </citation>
    <scope>IDENTIFICATION</scope>
</reference>
<dbReference type="WBParaSite" id="Minc3s00536g13926">
    <property type="protein sequence ID" value="Minc3s00536g13926"/>
    <property type="gene ID" value="Minc3s00536g13926"/>
</dbReference>
<sequence length="133" mass="15675">MEVFMDPTRKWLFVQNAANIPSLELPMLWILWQYVWSSCSLSSICSFASFCFHSFFLPFFLNYWKDAEHRCSVCNTYIGKFIREYEDHRYGRRRTVVVIQPPMPPPQPQVQPVILAPVQAYTPPTSPPPYPRK</sequence>
<dbReference type="Proteomes" id="UP000887563">
    <property type="component" value="Unplaced"/>
</dbReference>
<evidence type="ECO:0000313" key="3">
    <source>
        <dbReference type="WBParaSite" id="Minc3s00536g13926"/>
    </source>
</evidence>
<protein>
    <submittedName>
        <fullName evidence="3">LITAF domain-containing protein</fullName>
    </submittedName>
</protein>
<dbReference type="AlphaFoldDB" id="A0A914LHQ5"/>
<name>A0A914LHQ5_MELIC</name>
<proteinExistence type="predicted"/>
<keyword evidence="2" id="KW-1185">Reference proteome</keyword>